<accession>A0A088E6F1</accession>
<evidence type="ECO:0000313" key="7">
    <source>
        <dbReference type="EMBL" id="AKV77629.1"/>
    </source>
</evidence>
<evidence type="ECO:0000313" key="6">
    <source>
        <dbReference type="EMBL" id="AKV74751.1"/>
    </source>
</evidence>
<dbReference type="OMA" id="FQAMEAN"/>
<dbReference type="GO" id="GO:0016853">
    <property type="term" value="F:isomerase activity"/>
    <property type="evidence" value="ECO:0007669"/>
    <property type="project" value="UniProtKB-KW"/>
</dbReference>
<dbReference type="Proteomes" id="UP000062398">
    <property type="component" value="Chromosome"/>
</dbReference>
<dbReference type="Gene3D" id="3.90.850.10">
    <property type="entry name" value="Fumarylacetoacetase-like, C-terminal domain"/>
    <property type="match status" value="1"/>
</dbReference>
<keyword evidence="6" id="KW-0413">Isomerase</keyword>
<evidence type="ECO:0000259" key="3">
    <source>
        <dbReference type="Pfam" id="PF01557"/>
    </source>
</evidence>
<evidence type="ECO:0000259" key="4">
    <source>
        <dbReference type="Pfam" id="PF10370"/>
    </source>
</evidence>
<dbReference type="InterPro" id="IPR018833">
    <property type="entry name" value="Rv2993c-like_N"/>
</dbReference>
<evidence type="ECO:0000313" key="8">
    <source>
        <dbReference type="EMBL" id="AKV79239.1"/>
    </source>
</evidence>
<evidence type="ECO:0000313" key="10">
    <source>
        <dbReference type="EMBL" id="AKV84366.1"/>
    </source>
</evidence>
<dbReference type="Proteomes" id="UP000068832">
    <property type="component" value="Chromosome"/>
</dbReference>
<dbReference type="GO" id="GO:0046872">
    <property type="term" value="F:metal ion binding"/>
    <property type="evidence" value="ECO:0007669"/>
    <property type="project" value="UniProtKB-KW"/>
</dbReference>
<dbReference type="EMBL" id="CP012173">
    <property type="protein sequence ID" value="AKV77629.1"/>
    <property type="molecule type" value="Genomic_DNA"/>
</dbReference>
<organism evidence="5 11">
    <name type="scientific">Metallosphaera sedula</name>
    <dbReference type="NCBI Taxonomy" id="43687"/>
    <lineage>
        <taxon>Archaea</taxon>
        <taxon>Thermoproteota</taxon>
        <taxon>Thermoprotei</taxon>
        <taxon>Sulfolobales</taxon>
        <taxon>Sulfolobaceae</taxon>
        <taxon>Metallosphaera</taxon>
    </lineage>
</organism>
<name>A0A088E6F1_9CREN</name>
<reference evidence="10 12" key="3">
    <citation type="submission" date="2015-07" db="EMBL/GenBank/DDBJ databases">
        <title>Physiological, transcriptional responses and genome re-sequencing of acid resistant extremely thermoacidophilic Metallosphaera sedula SARC-M1.</title>
        <authorList>
            <person name="Ai C."/>
            <person name="McCarthy S."/>
            <person name="Eckrich V."/>
            <person name="Rudrappa D."/>
            <person name="Qiu G."/>
            <person name="Blum P."/>
        </authorList>
    </citation>
    <scope>NUCLEOTIDE SEQUENCE [LARGE SCALE GENOMIC DNA]</scope>
    <source>
        <strain evidence="10 12">SARC-M1</strain>
    </source>
</reference>
<dbReference type="AlphaFoldDB" id="A0A088E6F1"/>
<reference evidence="5 11" key="1">
    <citation type="journal article" date="2014" name="J. Bacteriol.">
        <title>Role of an Archaeal PitA Transporter in the Copper and Arsenic Resistance of Metallosphaera sedula, an Extreme Thermoacidophile.</title>
        <authorList>
            <person name="McCarthy S."/>
            <person name="Ai C."/>
            <person name="Wheaton G."/>
            <person name="Tevatia R."/>
            <person name="Eckrich V."/>
            <person name="Kelly R."/>
            <person name="Blum P."/>
        </authorList>
    </citation>
    <scope>NUCLEOTIDE SEQUENCE [LARGE SCALE GENOMIC DNA]</scope>
    <source>
        <strain evidence="5 11">CuR1</strain>
    </source>
</reference>
<dbReference type="EMBL" id="CP012174">
    <property type="protein sequence ID" value="AKV79239.1"/>
    <property type="molecule type" value="Genomic_DNA"/>
</dbReference>
<dbReference type="Pfam" id="PF01557">
    <property type="entry name" value="FAA_hydrolase"/>
    <property type="match status" value="1"/>
</dbReference>
<dbReference type="Proteomes" id="UP000061362">
    <property type="component" value="Chromosome"/>
</dbReference>
<dbReference type="InterPro" id="IPR051121">
    <property type="entry name" value="FAH"/>
</dbReference>
<dbReference type="PANTHER" id="PTHR42796">
    <property type="entry name" value="FUMARYLACETOACETATE HYDROLASE DOMAIN-CONTAINING PROTEIN 2A-RELATED"/>
    <property type="match status" value="1"/>
</dbReference>
<sequence length="284" mass="31433">MKLVSFIQEGERKFGYLKGDSIILTQELAGKETGEEVKVNQVKLTAPLVPSAIFCTLVNSPRMLGVESKEEAREMLGSPKFFLKLPQLAIGPGDTILAPKSGVRPEVEIGVIVSKPLKMATRDEARNAVLGYTVFNDVTAPGEMKEDMYYAYRRDPMDGKVKKMAVRGSHFRNKNRDTFAPMGPWIVTPDELSDLSGLTMRSIYGDVVVQEGKTDELIFGVEDLLVEVSKVLTVPRLSLISTGTIGYRGAEEASEYKFQAMEANLVVEVEKIGRLENPVRVERS</sequence>
<evidence type="ECO:0000313" key="12">
    <source>
        <dbReference type="Proteomes" id="UP000056255"/>
    </source>
</evidence>
<dbReference type="Pfam" id="PF10370">
    <property type="entry name" value="Rv2993c-like_N"/>
    <property type="match status" value="1"/>
</dbReference>
<feature type="domain" description="Fumarylacetoacetase-like C-terminal" evidence="3">
    <location>
        <begin position="53"/>
        <end position="280"/>
    </location>
</feature>
<dbReference type="GO" id="GO:0044281">
    <property type="term" value="P:small molecule metabolic process"/>
    <property type="evidence" value="ECO:0007669"/>
    <property type="project" value="UniProtKB-ARBA"/>
</dbReference>
<dbReference type="InterPro" id="IPR036663">
    <property type="entry name" value="Fumarylacetoacetase_C_sf"/>
</dbReference>
<protein>
    <submittedName>
        <fullName evidence="6">2-hydroxyhepta-2,4-diene-1,7-dioate isomerase</fullName>
    </submittedName>
    <submittedName>
        <fullName evidence="5">Fumarylacetoacetate (FAA) hydrolase</fullName>
    </submittedName>
</protein>
<dbReference type="Proteomes" id="UP000029084">
    <property type="component" value="Chromosome"/>
</dbReference>
<dbReference type="EMBL" id="CP012172">
    <property type="protein sequence ID" value="AKV74751.1"/>
    <property type="molecule type" value="Genomic_DNA"/>
</dbReference>
<evidence type="ECO:0000313" key="5">
    <source>
        <dbReference type="EMBL" id="AIM27916.1"/>
    </source>
</evidence>
<dbReference type="GeneID" id="91756294"/>
<proteinExistence type="inferred from homology"/>
<comment type="similarity">
    <text evidence="1">Belongs to the FAH family.</text>
</comment>
<dbReference type="RefSeq" id="WP_012021719.1">
    <property type="nucleotide sequence ID" value="NZ_AP019770.1"/>
</dbReference>
<dbReference type="EMBL" id="CP008822">
    <property type="protein sequence ID" value="AIM27916.1"/>
    <property type="molecule type" value="Genomic_DNA"/>
</dbReference>
<evidence type="ECO:0000313" key="14">
    <source>
        <dbReference type="Proteomes" id="UP000062398"/>
    </source>
</evidence>
<dbReference type="OrthoDB" id="6242at2157"/>
<dbReference type="InterPro" id="IPR011234">
    <property type="entry name" value="Fumarylacetoacetase-like_C"/>
</dbReference>
<evidence type="ECO:0000256" key="1">
    <source>
        <dbReference type="ARBA" id="ARBA00010211"/>
    </source>
</evidence>
<dbReference type="GO" id="GO:0016787">
    <property type="term" value="F:hydrolase activity"/>
    <property type="evidence" value="ECO:0007669"/>
    <property type="project" value="UniProtKB-KW"/>
</dbReference>
<evidence type="ECO:0000313" key="9">
    <source>
        <dbReference type="EMBL" id="AKV81484.1"/>
    </source>
</evidence>
<evidence type="ECO:0000256" key="2">
    <source>
        <dbReference type="ARBA" id="ARBA00022723"/>
    </source>
</evidence>
<evidence type="ECO:0000313" key="15">
    <source>
        <dbReference type="Proteomes" id="UP000062475"/>
    </source>
</evidence>
<dbReference type="EMBL" id="CP012176">
    <property type="protein sequence ID" value="AKV84366.1"/>
    <property type="molecule type" value="Genomic_DNA"/>
</dbReference>
<keyword evidence="5" id="KW-0378">Hydrolase</keyword>
<dbReference type="Proteomes" id="UP000056255">
    <property type="component" value="Chromosome"/>
</dbReference>
<evidence type="ECO:0000313" key="16">
    <source>
        <dbReference type="Proteomes" id="UP000068832"/>
    </source>
</evidence>
<dbReference type="PATRIC" id="fig|43687.5.peg.1913"/>
<keyword evidence="2" id="KW-0479">Metal-binding</keyword>
<reference evidence="13 14" key="2">
    <citation type="journal article" date="2015" name="Genome Announc.">
        <title>Complete Genome Sequences of Evolved Arsenate-Resistant Metallosphaera sedula Strains.</title>
        <authorList>
            <person name="Ai C."/>
            <person name="McCarthy S."/>
            <person name="Schackwitz W."/>
            <person name="Martin J."/>
            <person name="Lipzen A."/>
            <person name="Blum P."/>
        </authorList>
    </citation>
    <scope>NUCLEOTIDE SEQUENCE [LARGE SCALE GENOMIC DNA]</scope>
    <source>
        <strain evidence="8 14">ARS120-1</strain>
        <strain evidence="9 13">ARS120-2</strain>
        <strain evidence="6 16">ARS50-1</strain>
        <strain evidence="7 15">ARS50-2</strain>
    </source>
</reference>
<dbReference type="PANTHER" id="PTHR42796:SF4">
    <property type="entry name" value="FUMARYLACETOACETATE HYDROLASE DOMAIN-CONTAINING PROTEIN 2A"/>
    <property type="match status" value="1"/>
</dbReference>
<dbReference type="EMBL" id="CP012175">
    <property type="protein sequence ID" value="AKV81484.1"/>
    <property type="molecule type" value="Genomic_DNA"/>
</dbReference>
<gene>
    <name evidence="5" type="ORF">HA72_1777</name>
    <name evidence="6" type="ORF">MsedA_1816</name>
    <name evidence="7" type="ORF">MsedB_1818</name>
    <name evidence="8" type="ORF">MsedC_1816</name>
    <name evidence="9" type="ORF">MsedD_1817</name>
    <name evidence="10" type="ORF">MsedE_1818</name>
</gene>
<dbReference type="Gene3D" id="2.30.30.370">
    <property type="entry name" value="FAH"/>
    <property type="match status" value="1"/>
</dbReference>
<dbReference type="Proteomes" id="UP000062475">
    <property type="component" value="Chromosome"/>
</dbReference>
<evidence type="ECO:0000313" key="11">
    <source>
        <dbReference type="Proteomes" id="UP000029084"/>
    </source>
</evidence>
<dbReference type="SUPFAM" id="SSF56529">
    <property type="entry name" value="FAH"/>
    <property type="match status" value="1"/>
</dbReference>
<evidence type="ECO:0000313" key="13">
    <source>
        <dbReference type="Proteomes" id="UP000061362"/>
    </source>
</evidence>
<feature type="domain" description="Rv2993c-like N-terminal" evidence="4">
    <location>
        <begin position="1"/>
        <end position="47"/>
    </location>
</feature>